<feature type="region of interest" description="Disordered" evidence="1">
    <location>
        <begin position="215"/>
        <end position="347"/>
    </location>
</feature>
<accession>A0AAD8CKK5</accession>
<feature type="compositionally biased region" description="Basic and acidic residues" evidence="1">
    <location>
        <begin position="290"/>
        <end position="314"/>
    </location>
</feature>
<dbReference type="InterPro" id="IPR029163">
    <property type="entry name" value="SAP25"/>
</dbReference>
<protein>
    <submittedName>
        <fullName evidence="2">Uncharacterized protein</fullName>
    </submittedName>
</protein>
<reference evidence="2" key="1">
    <citation type="submission" date="2022-02" db="EMBL/GenBank/DDBJ databases">
        <title>Atlantic sturgeon de novo genome assembly.</title>
        <authorList>
            <person name="Stock M."/>
            <person name="Klopp C."/>
            <person name="Guiguen Y."/>
            <person name="Cabau C."/>
            <person name="Parinello H."/>
            <person name="Santidrian Yebra-Pimentel E."/>
            <person name="Kuhl H."/>
            <person name="Dirks R.P."/>
            <person name="Guessner J."/>
            <person name="Wuertz S."/>
            <person name="Du K."/>
            <person name="Schartl M."/>
        </authorList>
    </citation>
    <scope>NUCLEOTIDE SEQUENCE</scope>
    <source>
        <strain evidence="2">STURGEONOMICS-FGT-2020</strain>
        <tissue evidence="2">Whole blood</tissue>
    </source>
</reference>
<dbReference type="GO" id="GO:0005634">
    <property type="term" value="C:nucleus"/>
    <property type="evidence" value="ECO:0007669"/>
    <property type="project" value="InterPro"/>
</dbReference>
<dbReference type="GO" id="GO:0006355">
    <property type="term" value="P:regulation of DNA-templated transcription"/>
    <property type="evidence" value="ECO:0007669"/>
    <property type="project" value="InterPro"/>
</dbReference>
<dbReference type="Pfam" id="PF15476">
    <property type="entry name" value="SAP25"/>
    <property type="match status" value="1"/>
</dbReference>
<comment type="caution">
    <text evidence="2">The sequence shown here is derived from an EMBL/GenBank/DDBJ whole genome shotgun (WGS) entry which is preliminary data.</text>
</comment>
<organism evidence="2 3">
    <name type="scientific">Acipenser oxyrinchus oxyrinchus</name>
    <dbReference type="NCBI Taxonomy" id="40147"/>
    <lineage>
        <taxon>Eukaryota</taxon>
        <taxon>Metazoa</taxon>
        <taxon>Chordata</taxon>
        <taxon>Craniata</taxon>
        <taxon>Vertebrata</taxon>
        <taxon>Euteleostomi</taxon>
        <taxon>Actinopterygii</taxon>
        <taxon>Chondrostei</taxon>
        <taxon>Acipenseriformes</taxon>
        <taxon>Acipenseridae</taxon>
        <taxon>Acipenser</taxon>
    </lineage>
</organism>
<sequence>MNEQPWSVCPDRTALSNRETSYSGVVQNFSSRTLPHPSFYSLYVAVGSMQANLEARKHWDPTSFPVSPISPADFYYTDPWKPAGSRVYNTVTQLEVFECCRLNTPPPIMSVCQAAGSTPFRTAPRTLGSPNQNQNQNRPQGASENRRVGIIQLSREEDQAVSTLLELRLSHLERRGEGSSLESVPGVIGDGSPLSAESGDWEQPENFWTVLEPTPAAASSSPAGEPGLQPTTKRRSKPEMDVAQALLELVKGEPEDSPMRQTVGSSAAGFRVPPTEDREALGRPCVQGGDRIKLQEGDWPRSLEPKLGEPDRMDLGGPDCLGPGSVEAPPSSQLGEGWHQDCGPGLAGLGEEGHRSYLNRITASGDDVVETSFDRDESETESAAQSCSRDERLAVDALLDLHVIGGRV</sequence>
<dbReference type="AlphaFoldDB" id="A0AAD8CKK5"/>
<evidence type="ECO:0000256" key="1">
    <source>
        <dbReference type="SAM" id="MobiDB-lite"/>
    </source>
</evidence>
<gene>
    <name evidence="2" type="ORF">AOXY_G30187</name>
</gene>
<keyword evidence="3" id="KW-1185">Reference proteome</keyword>
<feature type="region of interest" description="Disordered" evidence="1">
    <location>
        <begin position="175"/>
        <end position="200"/>
    </location>
</feature>
<feature type="region of interest" description="Disordered" evidence="1">
    <location>
        <begin position="121"/>
        <end position="145"/>
    </location>
</feature>
<proteinExistence type="predicted"/>
<feature type="region of interest" description="Disordered" evidence="1">
    <location>
        <begin position="369"/>
        <end position="389"/>
    </location>
</feature>
<evidence type="ECO:0000313" key="3">
    <source>
        <dbReference type="Proteomes" id="UP001230051"/>
    </source>
</evidence>
<dbReference type="GO" id="GO:0005737">
    <property type="term" value="C:cytoplasm"/>
    <property type="evidence" value="ECO:0007669"/>
    <property type="project" value="InterPro"/>
</dbReference>
<evidence type="ECO:0000313" key="2">
    <source>
        <dbReference type="EMBL" id="KAK1153284.1"/>
    </source>
</evidence>
<feature type="compositionally biased region" description="Low complexity" evidence="1">
    <location>
        <begin position="130"/>
        <end position="140"/>
    </location>
</feature>
<dbReference type="Proteomes" id="UP001230051">
    <property type="component" value="Unassembled WGS sequence"/>
</dbReference>
<dbReference type="EMBL" id="JAGXEW010000042">
    <property type="protein sequence ID" value="KAK1153284.1"/>
    <property type="molecule type" value="Genomic_DNA"/>
</dbReference>
<name>A0AAD8CKK5_ACIOX</name>